<evidence type="ECO:0000256" key="8">
    <source>
        <dbReference type="SAM" id="Coils"/>
    </source>
</evidence>
<protein>
    <recommendedName>
        <fullName evidence="7">Non-homologous end-joining factor 1</fullName>
    </recommendedName>
</protein>
<dbReference type="InterPro" id="IPR038051">
    <property type="entry name" value="XRCC4-like_N_sf"/>
</dbReference>
<feature type="compositionally biased region" description="Low complexity" evidence="9">
    <location>
        <begin position="272"/>
        <end position="286"/>
    </location>
</feature>
<keyword evidence="4" id="KW-0234">DNA repair</keyword>
<evidence type="ECO:0000256" key="4">
    <source>
        <dbReference type="ARBA" id="ARBA00023204"/>
    </source>
</evidence>
<proteinExistence type="inferred from homology"/>
<dbReference type="Pfam" id="PF09302">
    <property type="entry name" value="XLF"/>
    <property type="match status" value="1"/>
</dbReference>
<organism evidence="11">
    <name type="scientific">Zeugodacus cucurbitae</name>
    <name type="common">Melon fruit fly</name>
    <name type="synonym">Bactrocera cucurbitae</name>
    <dbReference type="NCBI Taxonomy" id="28588"/>
    <lineage>
        <taxon>Eukaryota</taxon>
        <taxon>Metazoa</taxon>
        <taxon>Ecdysozoa</taxon>
        <taxon>Arthropoda</taxon>
        <taxon>Hexapoda</taxon>
        <taxon>Insecta</taxon>
        <taxon>Pterygota</taxon>
        <taxon>Neoptera</taxon>
        <taxon>Endopterygota</taxon>
        <taxon>Diptera</taxon>
        <taxon>Brachycera</taxon>
        <taxon>Muscomorpha</taxon>
        <taxon>Tephritoidea</taxon>
        <taxon>Tephritidae</taxon>
        <taxon>Zeugodacus</taxon>
        <taxon>Zeugodacus</taxon>
    </lineage>
</organism>
<dbReference type="InterPro" id="IPR015381">
    <property type="entry name" value="XLF-like_N"/>
</dbReference>
<keyword evidence="8" id="KW-0175">Coiled coil</keyword>
<sequence>MLKELSVGDITYFYDCNVKGDVIEYLLYDSNETWIATKTKDEVLQTVQLLNKRIKHDVAIAFDTLQNTLPDSATWVENDKPPEASNARERVLKLKYRVKGFPFHFEWRLKQHNDSSTIQLPINQVASLVDVLPATIEELLGILQSKEQEINQYRREFGSLRRSTLATTKFDVETFREQYADADMNVKTLQRIVARWRSVHGEEESTAVVDSSPSSKGSPSIVIKKEEPGTSSTSVSKTVQESPRSRKRKALHNYKTQMMRSLQSAKKELEYESQSQSESQSLSDSEPIIGNEVKKVRENVEVLENVIAKEVTTAQSVVKSVNTPSGRVTRNSSPKTPTNPIVADSNKSTKEVASNGKKSSPRIGNRPNTRQNRRVSPKSDSNTNELAPKEATGESVLHASVAPAKIATTTKTITPNNNNLNVKHKIINSAKNLVKPQFAEQLEMTKNDLSTYVDSMLSQLAAIDKELCG</sequence>
<feature type="region of interest" description="Disordered" evidence="9">
    <location>
        <begin position="203"/>
        <end position="286"/>
    </location>
</feature>
<dbReference type="GO" id="GO:0045027">
    <property type="term" value="F:DNA end binding"/>
    <property type="evidence" value="ECO:0007669"/>
    <property type="project" value="TreeGrafter"/>
</dbReference>
<dbReference type="OrthoDB" id="2155935at2759"/>
<comment type="subcellular location">
    <subcellularLocation>
        <location evidence="1">Nucleus</location>
    </subcellularLocation>
</comment>
<evidence type="ECO:0000256" key="6">
    <source>
        <dbReference type="ARBA" id="ARBA00025747"/>
    </source>
</evidence>
<gene>
    <name evidence="11" type="primary">nhej1_0</name>
    <name evidence="12" type="synonym">nhej1_2</name>
    <name evidence="11" type="ORF">g.14873</name>
    <name evidence="12" type="ORF">g.14881</name>
</gene>
<dbReference type="GO" id="GO:0032807">
    <property type="term" value="C:DNA ligase IV complex"/>
    <property type="evidence" value="ECO:0007669"/>
    <property type="project" value="TreeGrafter"/>
</dbReference>
<dbReference type="AlphaFoldDB" id="A0A0A1WJZ7"/>
<dbReference type="InterPro" id="IPR052287">
    <property type="entry name" value="NHEJ_factor"/>
</dbReference>
<accession>A0A0A1WJZ7</accession>
<evidence type="ECO:0000313" key="12">
    <source>
        <dbReference type="EMBL" id="JAD14181.1"/>
    </source>
</evidence>
<feature type="compositionally biased region" description="Low complexity" evidence="9">
    <location>
        <begin position="208"/>
        <end position="222"/>
    </location>
</feature>
<evidence type="ECO:0000256" key="3">
    <source>
        <dbReference type="ARBA" id="ARBA00023125"/>
    </source>
</evidence>
<dbReference type="EMBL" id="GBXI01014933">
    <property type="protein sequence ID" value="JAC99358.1"/>
    <property type="molecule type" value="Transcribed_RNA"/>
</dbReference>
<feature type="coiled-coil region" evidence="8">
    <location>
        <begin position="136"/>
        <end position="163"/>
    </location>
</feature>
<evidence type="ECO:0000256" key="1">
    <source>
        <dbReference type="ARBA" id="ARBA00004123"/>
    </source>
</evidence>
<reference evidence="11" key="2">
    <citation type="journal article" date="2015" name="Gigascience">
        <title>Reconstructing a comprehensive transcriptome assembly of a white-pupal translocated strain of the pest fruit fly Bactrocera cucurbitae.</title>
        <authorList>
            <person name="Sim S.B."/>
            <person name="Calla B."/>
            <person name="Hall B."/>
            <person name="DeRego T."/>
            <person name="Geib S.M."/>
        </authorList>
    </citation>
    <scope>NUCLEOTIDE SEQUENCE</scope>
</reference>
<name>A0A0A1WJZ7_ZEUCU</name>
<evidence type="ECO:0000256" key="5">
    <source>
        <dbReference type="ARBA" id="ARBA00023242"/>
    </source>
</evidence>
<keyword evidence="2" id="KW-0227">DNA damage</keyword>
<feature type="compositionally biased region" description="Polar residues" evidence="9">
    <location>
        <begin position="254"/>
        <end position="264"/>
    </location>
</feature>
<dbReference type="GO" id="GO:0006303">
    <property type="term" value="P:double-strand break repair via nonhomologous end joining"/>
    <property type="evidence" value="ECO:0007669"/>
    <property type="project" value="UniProtKB-ARBA"/>
</dbReference>
<feature type="compositionally biased region" description="Polar residues" evidence="9">
    <location>
        <begin position="229"/>
        <end position="242"/>
    </location>
</feature>
<comment type="similarity">
    <text evidence="6">Belongs to the XRCC4-XLF family. XLF subfamily.</text>
</comment>
<reference evidence="11" key="1">
    <citation type="submission" date="2014-11" db="EMBL/GenBank/DDBJ databases">
        <authorList>
            <person name="Geib S."/>
        </authorList>
    </citation>
    <scope>NUCLEOTIDE SEQUENCE</scope>
</reference>
<evidence type="ECO:0000256" key="2">
    <source>
        <dbReference type="ARBA" id="ARBA00022763"/>
    </source>
</evidence>
<dbReference type="PANTHER" id="PTHR32235:SF1">
    <property type="entry name" value="NON-HOMOLOGOUS END-JOINING FACTOR 1"/>
    <property type="match status" value="1"/>
</dbReference>
<evidence type="ECO:0000256" key="7">
    <source>
        <dbReference type="ARBA" id="ARBA00044529"/>
    </source>
</evidence>
<keyword evidence="5" id="KW-0539">Nucleus</keyword>
<dbReference type="EMBL" id="GBXI01000111">
    <property type="protein sequence ID" value="JAD14181.1"/>
    <property type="molecule type" value="Transcribed_RNA"/>
</dbReference>
<dbReference type="Gene3D" id="1.10.287.450">
    <property type="entry name" value="Helix hairpin bin"/>
    <property type="match status" value="1"/>
</dbReference>
<feature type="compositionally biased region" description="Polar residues" evidence="9">
    <location>
        <begin position="317"/>
        <end position="339"/>
    </location>
</feature>
<feature type="region of interest" description="Disordered" evidence="9">
    <location>
        <begin position="317"/>
        <end position="393"/>
    </location>
</feature>
<evidence type="ECO:0000313" key="11">
    <source>
        <dbReference type="EMBL" id="JAC99358.1"/>
    </source>
</evidence>
<dbReference type="Gene3D" id="2.170.210.10">
    <property type="entry name" value="DNA double-strand break repair and VJ recombination XRCC4, N-terminal"/>
    <property type="match status" value="1"/>
</dbReference>
<feature type="domain" description="XLF-like N-terminal" evidence="10">
    <location>
        <begin position="8"/>
        <end position="111"/>
    </location>
</feature>
<evidence type="ECO:0000259" key="10">
    <source>
        <dbReference type="Pfam" id="PF09302"/>
    </source>
</evidence>
<evidence type="ECO:0000256" key="9">
    <source>
        <dbReference type="SAM" id="MobiDB-lite"/>
    </source>
</evidence>
<dbReference type="PANTHER" id="PTHR32235">
    <property type="entry name" value="NON-HOMOLOGOUS END-JOINING FACTOR 1"/>
    <property type="match status" value="1"/>
</dbReference>
<keyword evidence="3" id="KW-0238">DNA-binding</keyword>